<dbReference type="Proteomes" id="UP000002931">
    <property type="component" value="Unassembled WGS sequence"/>
</dbReference>
<sequence length="20" mass="2048">MGTISRSVIPMSSASIPDAK</sequence>
<organism evidence="2 3">
    <name type="scientific">Maritimibacter alkaliphilus HTCC2654</name>
    <dbReference type="NCBI Taxonomy" id="314271"/>
    <lineage>
        <taxon>Bacteria</taxon>
        <taxon>Pseudomonadati</taxon>
        <taxon>Pseudomonadota</taxon>
        <taxon>Alphaproteobacteria</taxon>
        <taxon>Rhodobacterales</taxon>
        <taxon>Roseobacteraceae</taxon>
        <taxon>Maritimibacter</taxon>
    </lineage>
</organism>
<proteinExistence type="predicted"/>
<gene>
    <name evidence="2" type="ORF">RB2654_14040</name>
</gene>
<protein>
    <submittedName>
        <fullName evidence="2">Uncharacterized protein</fullName>
    </submittedName>
</protein>
<name>A3VGK7_9RHOB</name>
<keyword evidence="3" id="KW-1185">Reference proteome</keyword>
<dbReference type="HOGENOM" id="CLU_3428250_0_0_5"/>
<feature type="region of interest" description="Disordered" evidence="1">
    <location>
        <begin position="1"/>
        <end position="20"/>
    </location>
</feature>
<evidence type="ECO:0000313" key="3">
    <source>
        <dbReference type="Proteomes" id="UP000002931"/>
    </source>
</evidence>
<reference evidence="2 3" key="1">
    <citation type="journal article" date="2010" name="J. Bacteriol.">
        <title>Genome sequences of Pelagibaca bermudensis HTCC2601T and Maritimibacter alkaliphilus HTCC2654T, the type strains of two marine Roseobacter genera.</title>
        <authorList>
            <person name="Thrash J.C."/>
            <person name="Cho J.C."/>
            <person name="Ferriera S."/>
            <person name="Johnson J."/>
            <person name="Vergin K.L."/>
            <person name="Giovannoni S.J."/>
        </authorList>
    </citation>
    <scope>NUCLEOTIDE SEQUENCE [LARGE SCALE GENOMIC DNA]</scope>
    <source>
        <strain evidence="2 3">HTCC2654</strain>
    </source>
</reference>
<accession>A3VGK7</accession>
<evidence type="ECO:0000313" key="2">
    <source>
        <dbReference type="EMBL" id="EAQ12412.1"/>
    </source>
</evidence>
<evidence type="ECO:0000256" key="1">
    <source>
        <dbReference type="SAM" id="MobiDB-lite"/>
    </source>
</evidence>
<dbReference type="AlphaFoldDB" id="A3VGK7"/>
<comment type="caution">
    <text evidence="2">The sequence shown here is derived from an EMBL/GenBank/DDBJ whole genome shotgun (WGS) entry which is preliminary data.</text>
</comment>
<dbReference type="EMBL" id="AAMT01000008">
    <property type="protein sequence ID" value="EAQ12412.1"/>
    <property type="molecule type" value="Genomic_DNA"/>
</dbReference>